<evidence type="ECO:0000313" key="1">
    <source>
        <dbReference type="EMBL" id="CZR66868.1"/>
    </source>
</evidence>
<name>A0A1L7XPB7_9HELO</name>
<dbReference type="AlphaFoldDB" id="A0A1L7XPB7"/>
<gene>
    <name evidence="1" type="ORF">PAC_16769</name>
</gene>
<reference evidence="1 2" key="1">
    <citation type="submission" date="2016-03" db="EMBL/GenBank/DDBJ databases">
        <authorList>
            <person name="Ploux O."/>
        </authorList>
    </citation>
    <scope>NUCLEOTIDE SEQUENCE [LARGE SCALE GENOMIC DNA]</scope>
    <source>
        <strain evidence="1 2">UAMH 11012</strain>
    </source>
</reference>
<dbReference type="InterPro" id="IPR018187">
    <property type="entry name" value="Asp/Glu_racemase_AS_1"/>
</dbReference>
<organism evidence="1 2">
    <name type="scientific">Phialocephala subalpina</name>
    <dbReference type="NCBI Taxonomy" id="576137"/>
    <lineage>
        <taxon>Eukaryota</taxon>
        <taxon>Fungi</taxon>
        <taxon>Dikarya</taxon>
        <taxon>Ascomycota</taxon>
        <taxon>Pezizomycotina</taxon>
        <taxon>Leotiomycetes</taxon>
        <taxon>Helotiales</taxon>
        <taxon>Mollisiaceae</taxon>
        <taxon>Phialocephala</taxon>
        <taxon>Phialocephala fortinii species complex</taxon>
    </lineage>
</organism>
<dbReference type="Proteomes" id="UP000184330">
    <property type="component" value="Unassembled WGS sequence"/>
</dbReference>
<dbReference type="OrthoDB" id="3538303at2759"/>
<keyword evidence="2" id="KW-1185">Reference proteome</keyword>
<evidence type="ECO:0000313" key="2">
    <source>
        <dbReference type="Proteomes" id="UP000184330"/>
    </source>
</evidence>
<dbReference type="PROSITE" id="PS00923">
    <property type="entry name" value="ASP_GLU_RACEMASE_1"/>
    <property type="match status" value="1"/>
</dbReference>
<sequence>MPWSVRPVPSAGQSTLQPVQADISCYTPDFYGEECADEEEEHATALELIDKYLWPEFIKLSQNKKLHEIYQEYLIGFSLQHPNPTAKHHSEYSRCHLEPFSNIPEDAPRFCETKFYHGPALAAATIADFLTEYGHLAKLIPTDYFASPHVDMAVRCVNTASVVMPGSKGAVHLTATGKTRSTRGSRYRIASLCPSSTKNTNVFDPSEEVASEPTSRDVVAAIYAVYTLRSAAPCLTSALSDLTDMKKQDTILWVQLAAGIAAVVLMPAAAPAAAIVSAEAAGVGAATGLVVATTTSVGAVGSSAITTVATTTSITVRGLGTLASGLGGGAFGFGGTVSVYAAADLADVKRTEIINKTINEKVEHMIYYLALCFMRSSGISNPRDQDQDLKDALDNLGGKRPPRNVQLYSAIHLHKLVREVAQDFKKVHQALVKQVKRPFQELGFTPSEFQEATCTFSF</sequence>
<dbReference type="EMBL" id="FJOG01000040">
    <property type="protein sequence ID" value="CZR66868.1"/>
    <property type="molecule type" value="Genomic_DNA"/>
</dbReference>
<accession>A0A1L7XPB7</accession>
<protein>
    <submittedName>
        <fullName evidence="1">Uncharacterized protein</fullName>
    </submittedName>
</protein>
<proteinExistence type="predicted"/>